<dbReference type="PANTHER" id="PTHR21231">
    <property type="entry name" value="XPA-BINDING PROTEIN 1-RELATED"/>
    <property type="match status" value="1"/>
</dbReference>
<dbReference type="SUPFAM" id="SSF52540">
    <property type="entry name" value="P-loop containing nucleoside triphosphate hydrolases"/>
    <property type="match status" value="1"/>
</dbReference>
<evidence type="ECO:0000256" key="3">
    <source>
        <dbReference type="ARBA" id="ARBA00014579"/>
    </source>
</evidence>
<dbReference type="Gene3D" id="3.40.50.720">
    <property type="entry name" value="NAD(P)-binding Rossmann-like Domain"/>
    <property type="match status" value="1"/>
</dbReference>
<feature type="compositionally biased region" description="Acidic residues" evidence="9">
    <location>
        <begin position="371"/>
        <end position="397"/>
    </location>
</feature>
<dbReference type="EMBL" id="CAJMWQ010001677">
    <property type="protein sequence ID" value="CAE6459068.1"/>
    <property type="molecule type" value="Genomic_DNA"/>
</dbReference>
<comment type="caution">
    <text evidence="11">The sequence shown here is derived from an EMBL/GenBank/DDBJ whole genome shotgun (WGS) entry which is preliminary data.</text>
</comment>
<dbReference type="CDD" id="cd17870">
    <property type="entry name" value="GPN1"/>
    <property type="match status" value="1"/>
</dbReference>
<proteinExistence type="inferred from homology"/>
<dbReference type="InterPro" id="IPR027417">
    <property type="entry name" value="P-loop_NTPase"/>
</dbReference>
<evidence type="ECO:0000256" key="7">
    <source>
        <dbReference type="ARBA" id="ARBA00022801"/>
    </source>
</evidence>
<dbReference type="Proteomes" id="UP000663826">
    <property type="component" value="Unassembled WGS sequence"/>
</dbReference>
<evidence type="ECO:0000256" key="1">
    <source>
        <dbReference type="ARBA" id="ARBA00004496"/>
    </source>
</evidence>
<dbReference type="InterPro" id="IPR004130">
    <property type="entry name" value="Gpn"/>
</dbReference>
<dbReference type="FunFam" id="3.40.50.300:FF:000579">
    <property type="entry name" value="GPN-loop GTPase"/>
    <property type="match status" value="1"/>
</dbReference>
<evidence type="ECO:0000313" key="12">
    <source>
        <dbReference type="Proteomes" id="UP000663826"/>
    </source>
</evidence>
<evidence type="ECO:0000259" key="10">
    <source>
        <dbReference type="Pfam" id="PF13460"/>
    </source>
</evidence>
<keyword evidence="4" id="KW-0963">Cytoplasm</keyword>
<feature type="domain" description="NAD(P)-binding" evidence="10">
    <location>
        <begin position="454"/>
        <end position="628"/>
    </location>
</feature>
<dbReference type="InterPro" id="IPR030230">
    <property type="entry name" value="Gpn1/Npa3/XAB1"/>
</dbReference>
<dbReference type="SUPFAM" id="SSF51735">
    <property type="entry name" value="NAD(P)-binding Rossmann-fold domains"/>
    <property type="match status" value="1"/>
</dbReference>
<feature type="compositionally biased region" description="Low complexity" evidence="9">
    <location>
        <begin position="354"/>
        <end position="365"/>
    </location>
</feature>
<protein>
    <recommendedName>
        <fullName evidence="3">GPN-loop GTPase 1</fullName>
    </recommendedName>
</protein>
<dbReference type="GO" id="GO:0005737">
    <property type="term" value="C:cytoplasm"/>
    <property type="evidence" value="ECO:0007669"/>
    <property type="project" value="UniProtKB-SubCell"/>
</dbReference>
<reference evidence="11" key="1">
    <citation type="submission" date="2021-01" db="EMBL/GenBank/DDBJ databases">
        <authorList>
            <person name="Kaushik A."/>
        </authorList>
    </citation>
    <scope>NUCLEOTIDE SEQUENCE</scope>
    <source>
        <strain evidence="11">AG1-1B</strain>
    </source>
</reference>
<keyword evidence="6" id="KW-0547">Nucleotide-binding</keyword>
<feature type="non-terminal residue" evidence="11">
    <location>
        <position position="1"/>
    </location>
</feature>
<dbReference type="Pfam" id="PF03029">
    <property type="entry name" value="ATP_bind_1"/>
    <property type="match status" value="1"/>
</dbReference>
<comment type="subcellular location">
    <subcellularLocation>
        <location evidence="1">Cytoplasm</location>
    </subcellularLocation>
</comment>
<evidence type="ECO:0000256" key="5">
    <source>
        <dbReference type="ARBA" id="ARBA00022553"/>
    </source>
</evidence>
<dbReference type="InterPro" id="IPR016040">
    <property type="entry name" value="NAD(P)-bd_dom"/>
</dbReference>
<gene>
    <name evidence="11" type="ORF">RDB_LOCUS86360</name>
</gene>
<evidence type="ECO:0000256" key="4">
    <source>
        <dbReference type="ARBA" id="ARBA00022490"/>
    </source>
</evidence>
<evidence type="ECO:0000256" key="9">
    <source>
        <dbReference type="SAM" id="MobiDB-lite"/>
    </source>
</evidence>
<name>A0A8H3BKF2_9AGAM</name>
<keyword evidence="7" id="KW-0378">Hydrolase</keyword>
<dbReference type="Pfam" id="PF13460">
    <property type="entry name" value="NAD_binding_10"/>
    <property type="match status" value="1"/>
</dbReference>
<dbReference type="GO" id="GO:0005525">
    <property type="term" value="F:GTP binding"/>
    <property type="evidence" value="ECO:0007669"/>
    <property type="project" value="UniProtKB-KW"/>
</dbReference>
<comment type="similarity">
    <text evidence="2">Belongs to the GPN-loop GTPase family.</text>
</comment>
<organism evidence="11 12">
    <name type="scientific">Rhizoctonia solani</name>
    <dbReference type="NCBI Taxonomy" id="456999"/>
    <lineage>
        <taxon>Eukaryota</taxon>
        <taxon>Fungi</taxon>
        <taxon>Dikarya</taxon>
        <taxon>Basidiomycota</taxon>
        <taxon>Agaricomycotina</taxon>
        <taxon>Agaricomycetes</taxon>
        <taxon>Cantharellales</taxon>
        <taxon>Ceratobasidiaceae</taxon>
        <taxon>Rhizoctonia</taxon>
    </lineage>
</organism>
<feature type="region of interest" description="Disordered" evidence="9">
    <location>
        <begin position="316"/>
        <end position="397"/>
    </location>
</feature>
<dbReference type="GO" id="GO:0003924">
    <property type="term" value="F:GTPase activity"/>
    <property type="evidence" value="ECO:0007669"/>
    <property type="project" value="InterPro"/>
</dbReference>
<evidence type="ECO:0000256" key="2">
    <source>
        <dbReference type="ARBA" id="ARBA00005290"/>
    </source>
</evidence>
<evidence type="ECO:0000256" key="6">
    <source>
        <dbReference type="ARBA" id="ARBA00022741"/>
    </source>
</evidence>
<accession>A0A8H3BKF2</accession>
<evidence type="ECO:0000313" key="11">
    <source>
        <dbReference type="EMBL" id="CAE6459068.1"/>
    </source>
</evidence>
<dbReference type="AlphaFoldDB" id="A0A8H3BKF2"/>
<sequence>MSTTEESASAGPSAAPQKPITIITIGMAGSGKTTFVQRINSYLRSTASSATGTPRAPYVINLDPAVANVPFEANIDIRDTVDYKEVMKQYNLGPNGGILTSLNLFTTKFDQVLSLVEKRSSEVDYIILDTPGQIEIFTWSASGAILTDAMAAAGPACLAYIIDTPRCVAPATFMSNMLYACSILYKTRLPFIIVFNKTDVTPHEFAVEWMSDFEAFQAALASREHRDADGEPTYMSSLMNSMSLVLDEFYRHLKPVGVSSATGAGVGDFFKAVDQAREEYEKNYKPELEKLKKERDEKLAETKKDSIDRLMKDLSVDKERAQSSNPHWAGRENPYLDKWDDAGEDDDDTPVVNFRGGSRARGGFSRSRDDGEIDDDENREYDVDAEDDIVDRDDDVDTGMRENLQRASRGQQGGSFDRVDQTDADVMYTHIRQCGAYAAHTHIDYSLFSLLILGATGDMGIILTRKALEAGHIVTVYVRNPSKLPQDIAAHESIIVVKGELTDEDSLRHAIRHTHAILSNLGPGTTPSHFPGAHPPDLPLAKAYSLILRILKEPEIECKRIILLGTVSIPDPNDKRDLAIWTLVQGVKLTAYDAYADEVAIGETVRREGNGIEWTIVRVPLLTKSENEAVVA</sequence>
<keyword evidence="5" id="KW-0597">Phosphoprotein</keyword>
<evidence type="ECO:0000256" key="8">
    <source>
        <dbReference type="ARBA" id="ARBA00023134"/>
    </source>
</evidence>
<dbReference type="InterPro" id="IPR036291">
    <property type="entry name" value="NAD(P)-bd_dom_sf"/>
</dbReference>
<dbReference type="PANTHER" id="PTHR21231:SF8">
    <property type="entry name" value="GPN-LOOP GTPASE 1"/>
    <property type="match status" value="1"/>
</dbReference>
<keyword evidence="8" id="KW-0342">GTP-binding</keyword>
<dbReference type="Gene3D" id="3.40.50.300">
    <property type="entry name" value="P-loop containing nucleotide triphosphate hydrolases"/>
    <property type="match status" value="1"/>
</dbReference>